<gene>
    <name evidence="1" type="ORF">MANES_05G149500</name>
</gene>
<evidence type="ECO:0008006" key="2">
    <source>
        <dbReference type="Google" id="ProtNLM"/>
    </source>
</evidence>
<evidence type="ECO:0000313" key="1">
    <source>
        <dbReference type="EMBL" id="OAY50605.1"/>
    </source>
</evidence>
<protein>
    <recommendedName>
        <fullName evidence="2">Reverse transcriptase zinc-binding domain-containing protein</fullName>
    </recommendedName>
</protein>
<proteinExistence type="predicted"/>
<sequence length="120" mass="13477">MTSGPVWDGQRRKSVLLKGIFCRTYEAQELLQLGVRWQVGDGVDIKVWGDSWLGRNDNFFVQTSNIDGLKDLSISGSLSYNGTWNVSLINELLSSNNAKVVVRTPLSQRNMTQEVNSEKN</sequence>
<dbReference type="AlphaFoldDB" id="A0A2C9VWC6"/>
<organism evidence="1">
    <name type="scientific">Manihot esculenta</name>
    <name type="common">Cassava</name>
    <name type="synonym">Jatropha manihot</name>
    <dbReference type="NCBI Taxonomy" id="3983"/>
    <lineage>
        <taxon>Eukaryota</taxon>
        <taxon>Viridiplantae</taxon>
        <taxon>Streptophyta</taxon>
        <taxon>Embryophyta</taxon>
        <taxon>Tracheophyta</taxon>
        <taxon>Spermatophyta</taxon>
        <taxon>Magnoliopsida</taxon>
        <taxon>eudicotyledons</taxon>
        <taxon>Gunneridae</taxon>
        <taxon>Pentapetalae</taxon>
        <taxon>rosids</taxon>
        <taxon>fabids</taxon>
        <taxon>Malpighiales</taxon>
        <taxon>Euphorbiaceae</taxon>
        <taxon>Crotonoideae</taxon>
        <taxon>Manihoteae</taxon>
        <taxon>Manihot</taxon>
    </lineage>
</organism>
<name>A0A2C9VWC6_MANES</name>
<dbReference type="EMBL" id="CM004391">
    <property type="protein sequence ID" value="OAY50605.1"/>
    <property type="molecule type" value="Genomic_DNA"/>
</dbReference>
<accession>A0A2C9VWC6</accession>
<reference evidence="1" key="1">
    <citation type="submission" date="2016-02" db="EMBL/GenBank/DDBJ databases">
        <title>WGS assembly of Manihot esculenta.</title>
        <authorList>
            <person name="Bredeson J.V."/>
            <person name="Prochnik S.E."/>
            <person name="Lyons J.B."/>
            <person name="Schmutz J."/>
            <person name="Grimwood J."/>
            <person name="Vrebalov J."/>
            <person name="Bart R.S."/>
            <person name="Amuge T."/>
            <person name="Ferguson M.E."/>
            <person name="Green R."/>
            <person name="Putnam N."/>
            <person name="Stites J."/>
            <person name="Rounsley S."/>
            <person name="Rokhsar D.S."/>
        </authorList>
    </citation>
    <scope>NUCLEOTIDE SEQUENCE [LARGE SCALE GENOMIC DNA]</scope>
    <source>
        <tissue evidence="1">Leaf</tissue>
    </source>
</reference>